<keyword evidence="3" id="KW-1185">Reference proteome</keyword>
<dbReference type="OrthoDB" id="5071614at2"/>
<evidence type="ECO:0000259" key="1">
    <source>
        <dbReference type="Pfam" id="PF18480"/>
    </source>
</evidence>
<dbReference type="InterPro" id="IPR041049">
    <property type="entry name" value="DUF5615"/>
</dbReference>
<evidence type="ECO:0000313" key="2">
    <source>
        <dbReference type="EMBL" id="RAW09190.1"/>
    </source>
</evidence>
<comment type="caution">
    <text evidence="2">The sequence shown here is derived from an EMBL/GenBank/DDBJ whole genome shotgun (WGS) entry which is preliminary data.</text>
</comment>
<proteinExistence type="predicted"/>
<organism evidence="2 3">
    <name type="scientific">Phytoactinopolyspora halophila</name>
    <dbReference type="NCBI Taxonomy" id="1981511"/>
    <lineage>
        <taxon>Bacteria</taxon>
        <taxon>Bacillati</taxon>
        <taxon>Actinomycetota</taxon>
        <taxon>Actinomycetes</taxon>
        <taxon>Jiangellales</taxon>
        <taxon>Jiangellaceae</taxon>
        <taxon>Phytoactinopolyspora</taxon>
    </lineage>
</organism>
<dbReference type="Proteomes" id="UP000250462">
    <property type="component" value="Unassembled WGS sequence"/>
</dbReference>
<sequence length="130" mass="14415">MAGATAAAGVSAWLLLDEHYAADIAERLRADGHDVLAVVDDVELRAQTDAELFRWTAGQRRRIVTENIKDFRPLLMQAYTTGDRLAPLLLVSPRRFPRGSASRTEATVTALSTWLNRPDAATRPDEDWLA</sequence>
<gene>
    <name evidence="2" type="ORF">DPM12_22315</name>
</gene>
<reference evidence="2 3" key="1">
    <citation type="submission" date="2018-06" db="EMBL/GenBank/DDBJ databases">
        <title>Phytoactinopolyspora halophila sp. nov., a novel halophilic actinomycete isolated from a saline soil in China.</title>
        <authorList>
            <person name="Tang S.-K."/>
        </authorList>
    </citation>
    <scope>NUCLEOTIDE SEQUENCE [LARGE SCALE GENOMIC DNA]</scope>
    <source>
        <strain evidence="2 3">YIM 96934</strain>
    </source>
</reference>
<dbReference type="EMBL" id="QMIG01000051">
    <property type="protein sequence ID" value="RAW09190.1"/>
    <property type="molecule type" value="Genomic_DNA"/>
</dbReference>
<dbReference type="Pfam" id="PF18480">
    <property type="entry name" value="DUF5615"/>
    <property type="match status" value="1"/>
</dbReference>
<protein>
    <recommendedName>
        <fullName evidence="1">DUF5615 domain-containing protein</fullName>
    </recommendedName>
</protein>
<dbReference type="AlphaFoldDB" id="A0A329Q9V0"/>
<evidence type="ECO:0000313" key="3">
    <source>
        <dbReference type="Proteomes" id="UP000250462"/>
    </source>
</evidence>
<accession>A0A329Q9V0</accession>
<name>A0A329Q9V0_9ACTN</name>
<feature type="domain" description="DUF5615" evidence="1">
    <location>
        <begin position="14"/>
        <end position="78"/>
    </location>
</feature>